<proteinExistence type="predicted"/>
<evidence type="ECO:0000313" key="1">
    <source>
        <dbReference type="EMBL" id="CAB4128134.1"/>
    </source>
</evidence>
<reference evidence="2" key="1">
    <citation type="submission" date="2020-04" db="EMBL/GenBank/DDBJ databases">
        <authorList>
            <person name="Chiriac C."/>
            <person name="Salcher M."/>
            <person name="Ghai R."/>
            <person name="Kavagutti S V."/>
        </authorList>
    </citation>
    <scope>NUCLEOTIDE SEQUENCE</scope>
</reference>
<protein>
    <submittedName>
        <fullName evidence="2">Uncharacterized protein</fullName>
    </submittedName>
</protein>
<organism evidence="2">
    <name type="scientific">uncultured Caudovirales phage</name>
    <dbReference type="NCBI Taxonomy" id="2100421"/>
    <lineage>
        <taxon>Viruses</taxon>
        <taxon>Duplodnaviria</taxon>
        <taxon>Heunggongvirae</taxon>
        <taxon>Uroviricota</taxon>
        <taxon>Caudoviricetes</taxon>
        <taxon>Peduoviridae</taxon>
        <taxon>Maltschvirus</taxon>
        <taxon>Maltschvirus maltsch</taxon>
    </lineage>
</organism>
<gene>
    <name evidence="1" type="ORF">UFOVP104_18</name>
    <name evidence="2" type="ORF">UFOVP271_53</name>
</gene>
<name>A0A6J5LN49_9CAUD</name>
<dbReference type="EMBL" id="LR796281">
    <property type="protein sequence ID" value="CAB4134386.1"/>
    <property type="molecule type" value="Genomic_DNA"/>
</dbReference>
<dbReference type="EMBL" id="LR796219">
    <property type="protein sequence ID" value="CAB4128134.1"/>
    <property type="molecule type" value="Genomic_DNA"/>
</dbReference>
<sequence length="60" mass="7124">MERTDEIQVIINSLQDDVKRAVNNNYIHVDFIIKTGKLLEKYKNEYTELKKVESELRPSN</sequence>
<accession>A0A6J5LN49</accession>
<evidence type="ECO:0000313" key="2">
    <source>
        <dbReference type="EMBL" id="CAB4134386.1"/>
    </source>
</evidence>